<sequence>MQIEDSVVIVTGAGSGIGRALAAEFAAHGAAVVAGDIDAAAVQATAAEVGGRVVAMRADAADADDIAALIDKARTEFGPVDCYVANAGIIGAPGLGDERDWDRILDVNLRAHIRAATALVPEWLQRGSGHFVAVASAAGLLTQIGAAGYAVSKHAAVGFAEWLAITYGDDGVGVTCVCPMGVDTALLQTIRASADTAVRLSADSVVNAGTVVEPADVARQTVAAVRDGAFRVLPHPEVAGMVAQKAADHDRWITGMRRYQRSLRTD</sequence>
<comment type="similarity">
    <text evidence="1">Belongs to the short-chain dehydrogenases/reductases (SDR) family.</text>
</comment>
<dbReference type="RefSeq" id="WP_264016282.1">
    <property type="nucleotide sequence ID" value="NZ_JACKSJ010000273.1"/>
</dbReference>
<evidence type="ECO:0000256" key="1">
    <source>
        <dbReference type="ARBA" id="ARBA00006484"/>
    </source>
</evidence>
<reference evidence="3" key="1">
    <citation type="submission" date="2020-07" db="EMBL/GenBank/DDBJ databases">
        <authorList>
            <person name="Pettersson B.M.F."/>
            <person name="Behra P.R.K."/>
            <person name="Ramesh M."/>
            <person name="Das S."/>
            <person name="Dasgupta S."/>
            <person name="Kirsebom L.A."/>
        </authorList>
    </citation>
    <scope>NUCLEOTIDE SEQUENCE</scope>
    <source>
        <strain evidence="3">DSM 44615</strain>
    </source>
</reference>
<gene>
    <name evidence="3" type="ORF">H7I41_29760</name>
</gene>
<organism evidence="3 4">
    <name type="scientific">[Mycobacterium] manitobense</name>
    <dbReference type="NCBI Taxonomy" id="190147"/>
    <lineage>
        <taxon>Bacteria</taxon>
        <taxon>Bacillati</taxon>
        <taxon>Actinomycetota</taxon>
        <taxon>Actinomycetes</taxon>
        <taxon>Mycobacteriales</taxon>
        <taxon>Mycobacteriaceae</taxon>
        <taxon>Mycolicibacterium</taxon>
    </lineage>
</organism>
<dbReference type="AlphaFoldDB" id="A0A9X2YGN1"/>
<dbReference type="InterPro" id="IPR002347">
    <property type="entry name" value="SDR_fam"/>
</dbReference>
<keyword evidence="4" id="KW-1185">Reference proteome</keyword>
<dbReference type="PANTHER" id="PTHR24322">
    <property type="entry name" value="PKSB"/>
    <property type="match status" value="1"/>
</dbReference>
<dbReference type="PANTHER" id="PTHR24322:SF736">
    <property type="entry name" value="RETINOL DEHYDROGENASE 10"/>
    <property type="match status" value="1"/>
</dbReference>
<reference evidence="3" key="2">
    <citation type="journal article" date="2022" name="BMC Genomics">
        <title>Comparative genome analysis of mycobacteria focusing on tRNA and non-coding RNA.</title>
        <authorList>
            <person name="Behra P.R.K."/>
            <person name="Pettersson B.M.F."/>
            <person name="Ramesh M."/>
            <person name="Das S."/>
            <person name="Dasgupta S."/>
            <person name="Kirsebom L.A."/>
        </authorList>
    </citation>
    <scope>NUCLEOTIDE SEQUENCE</scope>
    <source>
        <strain evidence="3">DSM 44615</strain>
    </source>
</reference>
<dbReference type="GO" id="GO:0016616">
    <property type="term" value="F:oxidoreductase activity, acting on the CH-OH group of donors, NAD or NADP as acceptor"/>
    <property type="evidence" value="ECO:0007669"/>
    <property type="project" value="TreeGrafter"/>
</dbReference>
<dbReference type="Proteomes" id="UP001140293">
    <property type="component" value="Unassembled WGS sequence"/>
</dbReference>
<dbReference type="PROSITE" id="PS00061">
    <property type="entry name" value="ADH_SHORT"/>
    <property type="match status" value="1"/>
</dbReference>
<comment type="caution">
    <text evidence="3">The sequence shown here is derived from an EMBL/GenBank/DDBJ whole genome shotgun (WGS) entry which is preliminary data.</text>
</comment>
<dbReference type="Pfam" id="PF00106">
    <property type="entry name" value="adh_short"/>
    <property type="match status" value="1"/>
</dbReference>
<name>A0A9X2YGN1_9MYCO</name>
<dbReference type="Gene3D" id="3.40.50.720">
    <property type="entry name" value="NAD(P)-binding Rossmann-like Domain"/>
    <property type="match status" value="1"/>
</dbReference>
<dbReference type="CDD" id="cd05233">
    <property type="entry name" value="SDR_c"/>
    <property type="match status" value="1"/>
</dbReference>
<evidence type="ECO:0000313" key="4">
    <source>
        <dbReference type="Proteomes" id="UP001140293"/>
    </source>
</evidence>
<dbReference type="InterPro" id="IPR020904">
    <property type="entry name" value="Sc_DH/Rdtase_CS"/>
</dbReference>
<keyword evidence="2" id="KW-0560">Oxidoreductase</keyword>
<evidence type="ECO:0000313" key="3">
    <source>
        <dbReference type="EMBL" id="MCV7174112.1"/>
    </source>
</evidence>
<dbReference type="PRINTS" id="PR00081">
    <property type="entry name" value="GDHRDH"/>
</dbReference>
<proteinExistence type="inferred from homology"/>
<dbReference type="InterPro" id="IPR036291">
    <property type="entry name" value="NAD(P)-bd_dom_sf"/>
</dbReference>
<protein>
    <submittedName>
        <fullName evidence="3">SDR family oxidoreductase</fullName>
    </submittedName>
</protein>
<dbReference type="EMBL" id="JACKSJ010000273">
    <property type="protein sequence ID" value="MCV7174112.1"/>
    <property type="molecule type" value="Genomic_DNA"/>
</dbReference>
<dbReference type="SUPFAM" id="SSF51735">
    <property type="entry name" value="NAD(P)-binding Rossmann-fold domains"/>
    <property type="match status" value="1"/>
</dbReference>
<evidence type="ECO:0000256" key="2">
    <source>
        <dbReference type="ARBA" id="ARBA00023002"/>
    </source>
</evidence>
<accession>A0A9X2YGN1</accession>